<organism evidence="2 3">
    <name type="scientific">Coleophoma cylindrospora</name>
    <dbReference type="NCBI Taxonomy" id="1849047"/>
    <lineage>
        <taxon>Eukaryota</taxon>
        <taxon>Fungi</taxon>
        <taxon>Dikarya</taxon>
        <taxon>Ascomycota</taxon>
        <taxon>Pezizomycotina</taxon>
        <taxon>Leotiomycetes</taxon>
        <taxon>Helotiales</taxon>
        <taxon>Dermateaceae</taxon>
        <taxon>Coleophoma</taxon>
    </lineage>
</organism>
<name>A0A3D8S8W1_9HELO</name>
<protein>
    <submittedName>
        <fullName evidence="2">Uncharacterized protein</fullName>
    </submittedName>
</protein>
<evidence type="ECO:0000313" key="3">
    <source>
        <dbReference type="Proteomes" id="UP000256645"/>
    </source>
</evidence>
<feature type="region of interest" description="Disordered" evidence="1">
    <location>
        <begin position="1"/>
        <end position="42"/>
    </location>
</feature>
<feature type="compositionally biased region" description="Polar residues" evidence="1">
    <location>
        <begin position="19"/>
        <end position="30"/>
    </location>
</feature>
<dbReference type="AlphaFoldDB" id="A0A3D8S8W1"/>
<feature type="compositionally biased region" description="Basic and acidic residues" evidence="1">
    <location>
        <begin position="8"/>
        <end position="18"/>
    </location>
</feature>
<reference evidence="2 3" key="1">
    <citation type="journal article" date="2018" name="IMA Fungus">
        <title>IMA Genome-F 9: Draft genome sequence of Annulohypoxylon stygium, Aspergillus mulundensis, Berkeleyomyces basicola (syn. Thielaviopsis basicola), Ceratocystis smalleyi, two Cercospora beticola strains, Coleophoma cylindrospora, Fusarium fracticaudum, Phialophora cf. hyalina, and Morchella septimelata.</title>
        <authorList>
            <person name="Wingfield B.D."/>
            <person name="Bills G.F."/>
            <person name="Dong Y."/>
            <person name="Huang W."/>
            <person name="Nel W.J."/>
            <person name="Swalarsk-Parry B.S."/>
            <person name="Vaghefi N."/>
            <person name="Wilken P.M."/>
            <person name="An Z."/>
            <person name="de Beer Z.W."/>
            <person name="De Vos L."/>
            <person name="Chen L."/>
            <person name="Duong T.A."/>
            <person name="Gao Y."/>
            <person name="Hammerbacher A."/>
            <person name="Kikkert J.R."/>
            <person name="Li Y."/>
            <person name="Li H."/>
            <person name="Li K."/>
            <person name="Li Q."/>
            <person name="Liu X."/>
            <person name="Ma X."/>
            <person name="Naidoo K."/>
            <person name="Pethybridge S.J."/>
            <person name="Sun J."/>
            <person name="Steenkamp E.T."/>
            <person name="van der Nest M.A."/>
            <person name="van Wyk S."/>
            <person name="Wingfield M.J."/>
            <person name="Xiong C."/>
            <person name="Yue Q."/>
            <person name="Zhang X."/>
        </authorList>
    </citation>
    <scope>NUCLEOTIDE SEQUENCE [LARGE SCALE GENOMIC DNA]</scope>
    <source>
        <strain evidence="2 3">BP6252</strain>
    </source>
</reference>
<evidence type="ECO:0000313" key="2">
    <source>
        <dbReference type="EMBL" id="RDW82797.1"/>
    </source>
</evidence>
<keyword evidence="3" id="KW-1185">Reference proteome</keyword>
<accession>A0A3D8S8W1</accession>
<dbReference type="Proteomes" id="UP000256645">
    <property type="component" value="Unassembled WGS sequence"/>
</dbReference>
<sequence>MQGSLTIKDLDSGKDKMKQGNTQSKDTQSADGHGSPADQHGYGCRLEAGPMLILQQDTCRRTVVGNFPAQHFYDGVGAWKHDPVLMSPAPSCLAVSDVLPGLSPRPHDEPLPNQFLAFAFPLLLTYDT</sequence>
<dbReference type="EMBL" id="PDLM01000003">
    <property type="protein sequence ID" value="RDW82797.1"/>
    <property type="molecule type" value="Genomic_DNA"/>
</dbReference>
<comment type="caution">
    <text evidence="2">The sequence shown here is derived from an EMBL/GenBank/DDBJ whole genome shotgun (WGS) entry which is preliminary data.</text>
</comment>
<evidence type="ECO:0000256" key="1">
    <source>
        <dbReference type="SAM" id="MobiDB-lite"/>
    </source>
</evidence>
<proteinExistence type="predicted"/>
<gene>
    <name evidence="2" type="ORF">BP6252_03909</name>
</gene>